<keyword evidence="2 7" id="KW-0547">Nucleotide-binding</keyword>
<evidence type="ECO:0000259" key="8">
    <source>
        <dbReference type="PROSITE" id="PS51456"/>
    </source>
</evidence>
<dbReference type="Gene3D" id="1.20.120.720">
    <property type="entry name" value="Myosin VI head, motor domain, U50 subdomain"/>
    <property type="match status" value="1"/>
</dbReference>
<dbReference type="PANTHER" id="PTHR13140:SF270">
    <property type="entry name" value="MYOSIN-12"/>
    <property type="match status" value="1"/>
</dbReference>
<dbReference type="FunFam" id="1.10.10.820:FF:000001">
    <property type="entry name" value="Myosin heavy chain"/>
    <property type="match status" value="1"/>
</dbReference>
<dbReference type="InterPro" id="IPR001609">
    <property type="entry name" value="Myosin_head_motor_dom-like"/>
</dbReference>
<proteinExistence type="inferred from homology"/>
<dbReference type="GO" id="GO:0016020">
    <property type="term" value="C:membrane"/>
    <property type="evidence" value="ECO:0007669"/>
    <property type="project" value="TreeGrafter"/>
</dbReference>
<evidence type="ECO:0000256" key="7">
    <source>
        <dbReference type="PROSITE-ProRule" id="PRU00782"/>
    </source>
</evidence>
<dbReference type="GO" id="GO:0000146">
    <property type="term" value="F:microfilament motor activity"/>
    <property type="evidence" value="ECO:0007669"/>
    <property type="project" value="TreeGrafter"/>
</dbReference>
<feature type="binding site" evidence="7">
    <location>
        <begin position="195"/>
        <end position="202"/>
    </location>
    <ligand>
        <name>ATP</name>
        <dbReference type="ChEBI" id="CHEBI:30616"/>
    </ligand>
</feature>
<evidence type="ECO:0000256" key="3">
    <source>
        <dbReference type="ARBA" id="ARBA00022840"/>
    </source>
</evidence>
<dbReference type="Pfam" id="PF00063">
    <property type="entry name" value="Myosin_head"/>
    <property type="match status" value="1"/>
</dbReference>
<keyword evidence="4 7" id="KW-0518">Myosin</keyword>
<dbReference type="SUPFAM" id="SSF52540">
    <property type="entry name" value="P-loop containing nucleoside triphosphate hydrolases"/>
    <property type="match status" value="1"/>
</dbReference>
<accession>U6KLV1</accession>
<name>U6KLV1_EIMTE</name>
<organism evidence="9 10">
    <name type="scientific">Eimeria tenella</name>
    <name type="common">Coccidian parasite</name>
    <dbReference type="NCBI Taxonomy" id="5802"/>
    <lineage>
        <taxon>Eukaryota</taxon>
        <taxon>Sar</taxon>
        <taxon>Alveolata</taxon>
        <taxon>Apicomplexa</taxon>
        <taxon>Conoidasida</taxon>
        <taxon>Coccidia</taxon>
        <taxon>Eucoccidiorida</taxon>
        <taxon>Eimeriorina</taxon>
        <taxon>Eimeriidae</taxon>
        <taxon>Eimeria</taxon>
    </lineage>
</organism>
<reference evidence="9" key="2">
    <citation type="submission" date="2013-10" db="EMBL/GenBank/DDBJ databases">
        <authorList>
            <person name="Aslett M."/>
        </authorList>
    </citation>
    <scope>NUCLEOTIDE SEQUENCE [LARGE SCALE GENOMIC DNA]</scope>
    <source>
        <strain evidence="9">Houghton</strain>
    </source>
</reference>
<dbReference type="GeneID" id="25251601"/>
<dbReference type="GO" id="GO:0051015">
    <property type="term" value="F:actin filament binding"/>
    <property type="evidence" value="ECO:0007669"/>
    <property type="project" value="TreeGrafter"/>
</dbReference>
<dbReference type="OrthoDB" id="346036at2759"/>
<dbReference type="GO" id="GO:0007015">
    <property type="term" value="P:actin filament organization"/>
    <property type="evidence" value="ECO:0007669"/>
    <property type="project" value="TreeGrafter"/>
</dbReference>
<dbReference type="CDD" id="cd14876">
    <property type="entry name" value="MYSc_Myo14"/>
    <property type="match status" value="1"/>
</dbReference>
<evidence type="ECO:0000256" key="5">
    <source>
        <dbReference type="ARBA" id="ARBA00023175"/>
    </source>
</evidence>
<evidence type="ECO:0000256" key="1">
    <source>
        <dbReference type="ARBA" id="ARBA00008314"/>
    </source>
</evidence>
<gene>
    <name evidence="9" type="ORF">ETH_00012125</name>
</gene>
<keyword evidence="10" id="KW-1185">Reference proteome</keyword>
<dbReference type="GO" id="GO:0005737">
    <property type="term" value="C:cytoplasm"/>
    <property type="evidence" value="ECO:0007669"/>
    <property type="project" value="TreeGrafter"/>
</dbReference>
<dbReference type="Gene3D" id="1.10.10.820">
    <property type="match status" value="1"/>
</dbReference>
<dbReference type="Gene3D" id="1.20.5.4820">
    <property type="match status" value="1"/>
</dbReference>
<protein>
    <recommendedName>
        <fullName evidence="8">Myosin motor domain-containing protein</fullName>
    </recommendedName>
</protein>
<dbReference type="InterPro" id="IPR027417">
    <property type="entry name" value="P-loop_NTPase"/>
</dbReference>
<evidence type="ECO:0000313" key="10">
    <source>
        <dbReference type="Proteomes" id="UP000030747"/>
    </source>
</evidence>
<dbReference type="OMA" id="ADIEYSC"/>
<dbReference type="RefSeq" id="XP_013228644.1">
    <property type="nucleotide sequence ID" value="XM_013373190.1"/>
</dbReference>
<dbReference type="GO" id="GO:0005524">
    <property type="term" value="F:ATP binding"/>
    <property type="evidence" value="ECO:0007669"/>
    <property type="project" value="UniProtKB-UniRule"/>
</dbReference>
<dbReference type="GO" id="GO:0016459">
    <property type="term" value="C:myosin complex"/>
    <property type="evidence" value="ECO:0007669"/>
    <property type="project" value="UniProtKB-KW"/>
</dbReference>
<dbReference type="VEuPathDB" id="ToxoDB:ETH_00012125"/>
<dbReference type="InterPro" id="IPR036961">
    <property type="entry name" value="Kinesin_motor_dom_sf"/>
</dbReference>
<dbReference type="PRINTS" id="PR00193">
    <property type="entry name" value="MYOSINHEAVY"/>
</dbReference>
<comment type="similarity">
    <text evidence="1 7">Belongs to the TRAFAC class myosin-kinesin ATPase superfamily. Myosin family.</text>
</comment>
<dbReference type="SMART" id="SM00242">
    <property type="entry name" value="MYSc"/>
    <property type="match status" value="1"/>
</dbReference>
<dbReference type="Gene3D" id="3.40.850.10">
    <property type="entry name" value="Kinesin motor domain"/>
    <property type="match status" value="1"/>
</dbReference>
<keyword evidence="6 7" id="KW-0009">Actin-binding</keyword>
<evidence type="ECO:0000313" key="9">
    <source>
        <dbReference type="EMBL" id="CDJ37806.1"/>
    </source>
</evidence>
<keyword evidence="3 7" id="KW-0067">ATP-binding</keyword>
<sequence>MSNNLKGQTARQEVPQERYLRHHSAVIPVGLGTGQLQALRCWTAKSPAVLANPSLLFSLCVIRPGSTREKYVLEQLDPPLKERFEVDSDDVLNANSEEDELQSPDIGLLNHKNAACVLSMLKTRYLAGKMYTMADPLLVAINPFKDLGNATKKWIDYYRTAPNIAETEPHVFRVARAALSNLEDYNKSQTIIVSGESGAGKTEATKQVMRYFASNGSGDSRIQEAIMAGNPLLESFGNAKTIRNNNSSRFGRFMQLTLSSEKGILYGAITNFLLEKVRLVSQEPNERSFHVLYQLLKGADDEMKSKYHLRKMEEYVFLTARSGGCFDIDGVDDKKDFEELKQCFAAMELPSENESSVYSILSGVLLIGNTKITPHEMQGVPDAAHVSTESLNILKEAGGLLFVDPTRLAQEVLRKHTKVGNQMLEGPRTFREADMMVKSVAKHVYDKLFGWLVGFLNKRIAPPGGFGVFMGMLDIFGFEVFEHNSLEQLLINITNEHLQKHFIDVVFETETKLYKNEGIPTESLVWTDNVQIMETLCGPRDSVFAIIEDICLGLRASDEALCGMIVRKLGGKGIVLPSRRDQRIKFVVRHTIADIEYSCDGFLEKNQDFLKRELLDVLKESKDTVMSQMFEGVVVEAGKIGKGSLIASQFLRSLNSMIGIIRETEPHFIRCLKPNETKRPLEWDAPKVLNQLFSLSILEALQLRQIGYSYRRTFEEFVKRFRWLDLGAANSDRDREEVARSMLEASGLARDEWAVGKTMVFLKAESARALETLQAEKMMLFRPVVEFVEAAWKRVLLKRSLEAVLPSLIRVEAHCRRQVTLVEHGELELSPGFTESLLQGIDHMQQVKEQRERERQQRLEMAEQKRATRKLTKEEKLAQQVLRMYKSWDSMRGVATKHEGFFPPELEYLREKNKRPAVEHRIKEKSLSHVARQQSFQDPGVAYHLWRNVESLYQAPLSENRLQNICTCLRDDMDKMYGHFWQVVVNRTEAFGLATAHAKTERHVVDQHGVYRDGRVFCFNNIIFKCVKPSRAEIRLHEEAAEKSYLYCRRHDFSGLVRVRKSLVPPYMLQDVSYMIGHLFNRFKDNRDWTGFAERLQSYLLGRYSDPHGGSWNALVQEGSFLATRLWVKHNRFFRVEIDGAAEAKNGFQGCLTIVCFEACTSS</sequence>
<dbReference type="PANTHER" id="PTHR13140">
    <property type="entry name" value="MYOSIN"/>
    <property type="match status" value="1"/>
</dbReference>
<dbReference type="EMBL" id="HG673779">
    <property type="protein sequence ID" value="CDJ37806.1"/>
    <property type="molecule type" value="Genomic_DNA"/>
</dbReference>
<evidence type="ECO:0000256" key="4">
    <source>
        <dbReference type="ARBA" id="ARBA00023123"/>
    </source>
</evidence>
<feature type="domain" description="Myosin motor" evidence="8">
    <location>
        <begin position="101"/>
        <end position="775"/>
    </location>
</feature>
<reference evidence="9" key="1">
    <citation type="submission" date="2013-10" db="EMBL/GenBank/DDBJ databases">
        <title>Genomic analysis of the causative agents of coccidiosis in chickens.</title>
        <authorList>
            <person name="Reid A.J."/>
            <person name="Blake D."/>
            <person name="Billington K."/>
            <person name="Browne H."/>
            <person name="Dunn M."/>
            <person name="Hung S."/>
            <person name="Kawahara F."/>
            <person name="Miranda-Saavedra D."/>
            <person name="Mourier T."/>
            <person name="Nagra H."/>
            <person name="Otto T.D."/>
            <person name="Rawlings N."/>
            <person name="Sanchez A."/>
            <person name="Sanders M."/>
            <person name="Subramaniam C."/>
            <person name="Tay Y."/>
            <person name="Dear P."/>
            <person name="Doerig C."/>
            <person name="Gruber A."/>
            <person name="Parkinson J."/>
            <person name="Shirley M."/>
            <person name="Wan K.L."/>
            <person name="Berriman M."/>
            <person name="Tomley F."/>
            <person name="Pain A."/>
        </authorList>
    </citation>
    <scope>NUCLEOTIDE SEQUENCE [LARGE SCALE GENOMIC DNA]</scope>
    <source>
        <strain evidence="9">Houghton</strain>
    </source>
</reference>
<evidence type="ECO:0000256" key="2">
    <source>
        <dbReference type="ARBA" id="ARBA00022741"/>
    </source>
</evidence>
<dbReference type="PROSITE" id="PS51456">
    <property type="entry name" value="MYOSIN_MOTOR"/>
    <property type="match status" value="1"/>
</dbReference>
<dbReference type="Gene3D" id="1.20.58.530">
    <property type="match status" value="1"/>
</dbReference>
<dbReference type="Proteomes" id="UP000030747">
    <property type="component" value="Unassembled WGS sequence"/>
</dbReference>
<dbReference type="InterPro" id="IPR036044">
    <property type="entry name" value="MYSc_Myo14"/>
</dbReference>
<dbReference type="VEuPathDB" id="ToxoDB:ETH2_1359200"/>
<dbReference type="AlphaFoldDB" id="U6KLV1"/>
<evidence type="ECO:0000256" key="6">
    <source>
        <dbReference type="ARBA" id="ARBA00023203"/>
    </source>
</evidence>
<keyword evidence="5 7" id="KW-0505">Motor protein</keyword>
<feature type="region of interest" description="Actin-binding" evidence="7">
    <location>
        <begin position="654"/>
        <end position="676"/>
    </location>
</feature>